<reference evidence="2" key="2">
    <citation type="submission" date="2023-01" db="EMBL/GenBank/DDBJ databases">
        <title>Draft genome sequence of Sneathiella chinensis strain NBRC 103408.</title>
        <authorList>
            <person name="Sun Q."/>
            <person name="Mori K."/>
        </authorList>
    </citation>
    <scope>NUCLEOTIDE SEQUENCE</scope>
    <source>
        <strain evidence="2">NBRC 103408</strain>
    </source>
</reference>
<dbReference type="Proteomes" id="UP001161409">
    <property type="component" value="Unassembled WGS sequence"/>
</dbReference>
<keyword evidence="3" id="KW-1185">Reference proteome</keyword>
<dbReference type="RefSeq" id="WP_169561487.1">
    <property type="nucleotide sequence ID" value="NZ_BSNF01000008.1"/>
</dbReference>
<sequence>MSNIHSTSGNFLVQNASAQGQAKSSPRQEAASLAAQEFEAFFLSQFLNHMSAGIETDSTFGGGESEKIFRSMLNDEYAKSMSRQGGVGIADAVYREILALQEV</sequence>
<evidence type="ECO:0000313" key="2">
    <source>
        <dbReference type="EMBL" id="GLQ07411.1"/>
    </source>
</evidence>
<accession>A0ABQ5U6J8</accession>
<dbReference type="EMBL" id="BSNF01000008">
    <property type="protein sequence ID" value="GLQ07411.1"/>
    <property type="molecule type" value="Genomic_DNA"/>
</dbReference>
<gene>
    <name evidence="2" type="ORF">GCM10007924_26320</name>
</gene>
<proteinExistence type="predicted"/>
<comment type="caution">
    <text evidence="2">The sequence shown here is derived from an EMBL/GenBank/DDBJ whole genome shotgun (WGS) entry which is preliminary data.</text>
</comment>
<dbReference type="InterPro" id="IPR019301">
    <property type="entry name" value="Flagellar_prot_FlgJ_N"/>
</dbReference>
<name>A0ABQ5U6J8_9PROT</name>
<dbReference type="Pfam" id="PF10135">
    <property type="entry name" value="Rod-binding"/>
    <property type="match status" value="1"/>
</dbReference>
<protein>
    <recommendedName>
        <fullName evidence="1">Flagellar protein FlgJ N-terminal domain-containing protein</fullName>
    </recommendedName>
</protein>
<feature type="domain" description="Flagellar protein FlgJ N-terminal" evidence="1">
    <location>
        <begin position="54"/>
        <end position="95"/>
    </location>
</feature>
<organism evidence="2 3">
    <name type="scientific">Sneathiella chinensis</name>
    <dbReference type="NCBI Taxonomy" id="349750"/>
    <lineage>
        <taxon>Bacteria</taxon>
        <taxon>Pseudomonadati</taxon>
        <taxon>Pseudomonadota</taxon>
        <taxon>Alphaproteobacteria</taxon>
        <taxon>Sneathiellales</taxon>
        <taxon>Sneathiellaceae</taxon>
        <taxon>Sneathiella</taxon>
    </lineage>
</organism>
<evidence type="ECO:0000259" key="1">
    <source>
        <dbReference type="Pfam" id="PF10135"/>
    </source>
</evidence>
<evidence type="ECO:0000313" key="3">
    <source>
        <dbReference type="Proteomes" id="UP001161409"/>
    </source>
</evidence>
<reference evidence="2" key="1">
    <citation type="journal article" date="2014" name="Int. J. Syst. Evol. Microbiol.">
        <title>Complete genome of a new Firmicutes species belonging to the dominant human colonic microbiota ('Ruminococcus bicirculans') reveals two chromosomes and a selective capacity to utilize plant glucans.</title>
        <authorList>
            <consortium name="NISC Comparative Sequencing Program"/>
            <person name="Wegmann U."/>
            <person name="Louis P."/>
            <person name="Goesmann A."/>
            <person name="Henrissat B."/>
            <person name="Duncan S.H."/>
            <person name="Flint H.J."/>
        </authorList>
    </citation>
    <scope>NUCLEOTIDE SEQUENCE</scope>
    <source>
        <strain evidence="2">NBRC 103408</strain>
    </source>
</reference>